<dbReference type="Gene3D" id="3.40.50.150">
    <property type="entry name" value="Vaccinia Virus protein VP39"/>
    <property type="match status" value="1"/>
</dbReference>
<comment type="subcellular location">
    <subcellularLocation>
        <location evidence="5">Cell membrane</location>
        <topology evidence="5">Multi-pass membrane protein</topology>
    </subcellularLocation>
</comment>
<dbReference type="Pfam" id="PF01564">
    <property type="entry name" value="Spermine_synth"/>
    <property type="match status" value="1"/>
</dbReference>
<keyword evidence="3 5" id="KW-0745">Spermidine biosynthesis</keyword>
<feature type="transmembrane region" description="Helical" evidence="5">
    <location>
        <begin position="63"/>
        <end position="89"/>
    </location>
</feature>
<dbReference type="OrthoDB" id="9793120at2"/>
<evidence type="ECO:0000256" key="2">
    <source>
        <dbReference type="ARBA" id="ARBA00022679"/>
    </source>
</evidence>
<evidence type="ECO:0000256" key="1">
    <source>
        <dbReference type="ARBA" id="ARBA00007867"/>
    </source>
</evidence>
<dbReference type="SUPFAM" id="SSF53335">
    <property type="entry name" value="S-adenosyl-L-methionine-dependent methyltransferases"/>
    <property type="match status" value="1"/>
</dbReference>
<dbReference type="Proteomes" id="UP000245489">
    <property type="component" value="Unassembled WGS sequence"/>
</dbReference>
<keyword evidence="5" id="KW-1003">Cell membrane</keyword>
<proteinExistence type="inferred from homology"/>
<dbReference type="HAMAP" id="MF_00198">
    <property type="entry name" value="Spermidine_synth"/>
    <property type="match status" value="1"/>
</dbReference>
<keyword evidence="5" id="KW-0812">Transmembrane</keyword>
<comment type="similarity">
    <text evidence="1 5">Belongs to the spermidine/spermine synthase family.</text>
</comment>
<comment type="caution">
    <text evidence="8">The sequence shown here is derived from an EMBL/GenBank/DDBJ whole genome shotgun (WGS) entry which is preliminary data.</text>
</comment>
<evidence type="ECO:0000313" key="8">
    <source>
        <dbReference type="EMBL" id="PWK28212.1"/>
    </source>
</evidence>
<evidence type="ECO:0000256" key="6">
    <source>
        <dbReference type="PROSITE-ProRule" id="PRU00354"/>
    </source>
</evidence>
<dbReference type="InterPro" id="IPR030374">
    <property type="entry name" value="PABS"/>
</dbReference>
<feature type="transmembrane region" description="Helical" evidence="5">
    <location>
        <begin position="95"/>
        <end position="117"/>
    </location>
</feature>
<feature type="transmembrane region" description="Helical" evidence="5">
    <location>
        <begin position="190"/>
        <end position="209"/>
    </location>
</feature>
<dbReference type="PROSITE" id="PS01330">
    <property type="entry name" value="PABS_1"/>
    <property type="match status" value="1"/>
</dbReference>
<protein>
    <recommendedName>
        <fullName evidence="5">Polyamine aminopropyltransferase</fullName>
    </recommendedName>
    <alternativeName>
        <fullName evidence="5">Putrescine aminopropyltransferase</fullName>
        <shortName evidence="5">PAPT</shortName>
    </alternativeName>
    <alternativeName>
        <fullName evidence="5">Spermidine synthase</fullName>
        <shortName evidence="5">SPDS</shortName>
        <shortName evidence="5">SPDSY</shortName>
        <ecNumber evidence="5">2.5.1.16</ecNumber>
    </alternativeName>
</protein>
<comment type="pathway">
    <text evidence="5">Amine and polyamine biosynthesis; spermidine biosynthesis; spermidine from putrescine: step 1/1.</text>
</comment>
<sequence>MPILLLFAVFVIATCGLIYELIAGTLASYLLGDSVTQFSTIIGVYLFSMGVGSYFSKFVEKELLAWFVKIEILVGLVGGTSSSILFLVFDKVASFRIILYFLIGLTGVLVGLEIPLLMRVLEKSKFEFKEIVSKVFTFDYIGALLASVLFPLLFVPYMGLIRTSFFFGVFNTIVALIVCYQFSDELKNKIALKISAWSVLVLLVIGFILSDKIMSWSESMAYQDKIIFAKSSHYQRIILTRNKRELKLFLNGNLQFSSTDEYRYHEALVHPGMASRQAIKNVLILGGGDGLAVRELLKYPQIQHITLVDLDTYMTDLFKKNPLLTTLNQGSLTNPKVKVINTDAFQWARNTNEQFDFVVIDFPDPSNFSVGKLYTNTFYREVCKLMSHEAVLVVQSTSPYVAPKSFWCVNKTLQSVGLLTQPYHCYVPSFGEWGYVLASKSAFHVAETYVPDLKFLNKDSFKQMAYFPKDMQSVQTETNKLNNQILVHYFEEEWGKVQ</sequence>
<comment type="function">
    <text evidence="5">Catalyzes the irreversible transfer of a propylamine group from the amino donor S-adenosylmethioninamine (decarboxy-AdoMet) to putrescine (1,4-diaminobutane) to yield spermidine.</text>
</comment>
<dbReference type="GO" id="GO:0010487">
    <property type="term" value="F:thermospermine synthase activity"/>
    <property type="evidence" value="ECO:0007669"/>
    <property type="project" value="UniProtKB-ARBA"/>
</dbReference>
<gene>
    <name evidence="5" type="primary">speE</name>
    <name evidence="8" type="ORF">LV89_00993</name>
</gene>
<dbReference type="RefSeq" id="WP_109741771.1">
    <property type="nucleotide sequence ID" value="NZ_QGGO01000004.1"/>
</dbReference>
<dbReference type="InterPro" id="IPR030373">
    <property type="entry name" value="PABS_CS"/>
</dbReference>
<comment type="catalytic activity">
    <reaction evidence="5">
        <text>S-adenosyl 3-(methylsulfanyl)propylamine + putrescine = S-methyl-5'-thioadenosine + spermidine + H(+)</text>
        <dbReference type="Rhea" id="RHEA:12721"/>
        <dbReference type="ChEBI" id="CHEBI:15378"/>
        <dbReference type="ChEBI" id="CHEBI:17509"/>
        <dbReference type="ChEBI" id="CHEBI:57443"/>
        <dbReference type="ChEBI" id="CHEBI:57834"/>
        <dbReference type="ChEBI" id="CHEBI:326268"/>
        <dbReference type="EC" id="2.5.1.16"/>
    </reaction>
</comment>
<dbReference type="InterPro" id="IPR001045">
    <property type="entry name" value="Spermi_synthase"/>
</dbReference>
<keyword evidence="4 5" id="KW-0620">Polyamine biosynthesis</keyword>
<dbReference type="AlphaFoldDB" id="A0A316EEW1"/>
<dbReference type="GO" id="GO:0005886">
    <property type="term" value="C:plasma membrane"/>
    <property type="evidence" value="ECO:0007669"/>
    <property type="project" value="UniProtKB-SubCell"/>
</dbReference>
<keyword evidence="9" id="KW-1185">Reference proteome</keyword>
<feature type="domain" description="PABS" evidence="7">
    <location>
        <begin position="205"/>
        <end position="440"/>
    </location>
</feature>
<evidence type="ECO:0000256" key="4">
    <source>
        <dbReference type="ARBA" id="ARBA00023115"/>
    </source>
</evidence>
<dbReference type="EMBL" id="QGGO01000004">
    <property type="protein sequence ID" value="PWK28212.1"/>
    <property type="molecule type" value="Genomic_DNA"/>
</dbReference>
<evidence type="ECO:0000259" key="7">
    <source>
        <dbReference type="PROSITE" id="PS51006"/>
    </source>
</evidence>
<dbReference type="PROSITE" id="PS51006">
    <property type="entry name" value="PABS_2"/>
    <property type="match status" value="1"/>
</dbReference>
<feature type="transmembrane region" description="Helical" evidence="5">
    <location>
        <begin position="165"/>
        <end position="183"/>
    </location>
</feature>
<feature type="binding site" evidence="5">
    <location>
        <position position="235"/>
    </location>
    <ligand>
        <name>S-methyl-5'-thioadenosine</name>
        <dbReference type="ChEBI" id="CHEBI:17509"/>
    </ligand>
</feature>
<feature type="binding site" evidence="5">
    <location>
        <begin position="343"/>
        <end position="344"/>
    </location>
    <ligand>
        <name>S-methyl-5'-thioadenosine</name>
        <dbReference type="ChEBI" id="CHEBI:17509"/>
    </ligand>
</feature>
<dbReference type="GO" id="GO:0004766">
    <property type="term" value="F:spermidine synthase activity"/>
    <property type="evidence" value="ECO:0007669"/>
    <property type="project" value="UniProtKB-UniRule"/>
</dbReference>
<dbReference type="NCBIfam" id="NF002956">
    <property type="entry name" value="PRK03612.1"/>
    <property type="match status" value="1"/>
</dbReference>
<keyword evidence="5" id="KW-1133">Transmembrane helix</keyword>
<dbReference type="CDD" id="cd02440">
    <property type="entry name" value="AdoMet_MTases"/>
    <property type="match status" value="1"/>
</dbReference>
<feature type="transmembrane region" description="Helical" evidence="5">
    <location>
        <begin position="37"/>
        <end position="56"/>
    </location>
</feature>
<comment type="caution">
    <text evidence="5">Lacks conserved residue(s) required for the propagation of feature annotation.</text>
</comment>
<organism evidence="8 9">
    <name type="scientific">Arcicella aurantiaca</name>
    <dbReference type="NCBI Taxonomy" id="591202"/>
    <lineage>
        <taxon>Bacteria</taxon>
        <taxon>Pseudomonadati</taxon>
        <taxon>Bacteroidota</taxon>
        <taxon>Cytophagia</taxon>
        <taxon>Cytophagales</taxon>
        <taxon>Flectobacillaceae</taxon>
        <taxon>Arcicella</taxon>
    </lineage>
</organism>
<dbReference type="GO" id="GO:0008295">
    <property type="term" value="P:spermidine biosynthetic process"/>
    <property type="evidence" value="ECO:0007669"/>
    <property type="project" value="UniProtKB-UniRule"/>
</dbReference>
<feature type="binding site" evidence="5">
    <location>
        <position position="309"/>
    </location>
    <ligand>
        <name>S-methyl-5'-thioadenosine</name>
        <dbReference type="ChEBI" id="CHEBI:17509"/>
    </ligand>
</feature>
<dbReference type="UniPathway" id="UPA00248">
    <property type="reaction ID" value="UER00314"/>
</dbReference>
<dbReference type="FunFam" id="3.40.50.150:FF:000088">
    <property type="entry name" value="Polyamine aminopropyltransferase"/>
    <property type="match status" value="1"/>
</dbReference>
<accession>A0A316EEW1</accession>
<reference evidence="8 9" key="1">
    <citation type="submission" date="2018-05" db="EMBL/GenBank/DDBJ databases">
        <title>Genomic Encyclopedia of Archaeal and Bacterial Type Strains, Phase II (KMG-II): from individual species to whole genera.</title>
        <authorList>
            <person name="Goeker M."/>
        </authorList>
    </citation>
    <scope>NUCLEOTIDE SEQUENCE [LARGE SCALE GENOMIC DNA]</scope>
    <source>
        <strain evidence="8 9">DSM 22214</strain>
    </source>
</reference>
<feature type="transmembrane region" description="Helical" evidence="5">
    <location>
        <begin position="138"/>
        <end position="159"/>
    </location>
</feature>
<dbReference type="PANTHER" id="PTHR43317">
    <property type="entry name" value="THERMOSPERMINE SYNTHASE ACAULIS5"/>
    <property type="match status" value="1"/>
</dbReference>
<evidence type="ECO:0000256" key="3">
    <source>
        <dbReference type="ARBA" id="ARBA00023066"/>
    </source>
</evidence>
<comment type="subunit">
    <text evidence="5">Homodimer or homotetramer.</text>
</comment>
<evidence type="ECO:0000256" key="5">
    <source>
        <dbReference type="HAMAP-Rule" id="MF_00198"/>
    </source>
</evidence>
<feature type="active site" description="Proton acceptor" evidence="5 6">
    <location>
        <position position="361"/>
    </location>
</feature>
<feature type="binding site" evidence="5">
    <location>
        <position position="265"/>
    </location>
    <ligand>
        <name>spermidine</name>
        <dbReference type="ChEBI" id="CHEBI:57834"/>
    </ligand>
</feature>
<evidence type="ECO:0000313" key="9">
    <source>
        <dbReference type="Proteomes" id="UP000245489"/>
    </source>
</evidence>
<feature type="binding site" evidence="5">
    <location>
        <position position="289"/>
    </location>
    <ligand>
        <name>spermidine</name>
        <dbReference type="ChEBI" id="CHEBI:57834"/>
    </ligand>
</feature>
<keyword evidence="2 5" id="KW-0808">Transferase</keyword>
<name>A0A316EEW1_9BACT</name>
<dbReference type="EC" id="2.5.1.16" evidence="5"/>
<dbReference type="InterPro" id="IPR029063">
    <property type="entry name" value="SAM-dependent_MTases_sf"/>
</dbReference>
<keyword evidence="5" id="KW-0472">Membrane</keyword>
<dbReference type="PANTHER" id="PTHR43317:SF1">
    <property type="entry name" value="THERMOSPERMINE SYNTHASE ACAULIS5"/>
    <property type="match status" value="1"/>
</dbReference>